<dbReference type="InterPro" id="IPR000639">
    <property type="entry name" value="Epox_hydrolase-like"/>
</dbReference>
<dbReference type="EC" id="3.1.1.24" evidence="2"/>
<dbReference type="InterPro" id="IPR000073">
    <property type="entry name" value="AB_hydrolase_1"/>
</dbReference>
<dbReference type="PRINTS" id="PR00412">
    <property type="entry name" value="EPOXHYDRLASE"/>
</dbReference>
<protein>
    <submittedName>
        <fullName evidence="2">Beta-ketoadipate enol-lactone hydrolase</fullName>
        <ecNumber evidence="2">3.1.1.24</ecNumber>
    </submittedName>
</protein>
<dbReference type="SUPFAM" id="SSF53474">
    <property type="entry name" value="alpha/beta-Hydrolases"/>
    <property type="match status" value="1"/>
</dbReference>
<dbReference type="InterPro" id="IPR050228">
    <property type="entry name" value="Carboxylesterase_BioH"/>
</dbReference>
<evidence type="ECO:0000259" key="1">
    <source>
        <dbReference type="Pfam" id="PF12697"/>
    </source>
</evidence>
<feature type="domain" description="AB hydrolase-1" evidence="1">
    <location>
        <begin position="25"/>
        <end position="259"/>
    </location>
</feature>
<evidence type="ECO:0000313" key="3">
    <source>
        <dbReference type="EMBL" id="VFR62622.1"/>
    </source>
</evidence>
<proteinExistence type="predicted"/>
<gene>
    <name evidence="2" type="ORF">BRI6_4411</name>
    <name evidence="3" type="ORF">BRI9_4471</name>
    <name evidence="4" type="ORF">IVO3_4468</name>
    <name evidence="5" type="ORF">RAN7_4400</name>
</gene>
<reference evidence="2" key="1">
    <citation type="submission" date="2019-03" db="EMBL/GenBank/DDBJ databases">
        <authorList>
            <person name="Danneels B."/>
        </authorList>
    </citation>
    <scope>NUCLEOTIDE SEQUENCE</scope>
</reference>
<dbReference type="PANTHER" id="PTHR43194:SF5">
    <property type="entry name" value="PIMELOYL-[ACYL-CARRIER PROTEIN] METHYL ESTER ESTERASE"/>
    <property type="match status" value="1"/>
</dbReference>
<evidence type="ECO:0000313" key="2">
    <source>
        <dbReference type="EMBL" id="VFR53473.1"/>
    </source>
</evidence>
<dbReference type="EMBL" id="CAADIZ010000063">
    <property type="protein sequence ID" value="VFS31344.1"/>
    <property type="molecule type" value="Genomic_DNA"/>
</dbReference>
<dbReference type="EMBL" id="CAADII010000012">
    <property type="protein sequence ID" value="VFR53473.1"/>
    <property type="molecule type" value="Genomic_DNA"/>
</dbReference>
<dbReference type="PRINTS" id="PR00111">
    <property type="entry name" value="ABHYDROLASE"/>
</dbReference>
<evidence type="ECO:0000313" key="4">
    <source>
        <dbReference type="EMBL" id="VFR94869.1"/>
    </source>
</evidence>
<dbReference type="InterPro" id="IPR029058">
    <property type="entry name" value="AB_hydrolase_fold"/>
</dbReference>
<dbReference type="EMBL" id="CAADIK010000008">
    <property type="protein sequence ID" value="VFR62622.1"/>
    <property type="molecule type" value="Genomic_DNA"/>
</dbReference>
<evidence type="ECO:0000313" key="5">
    <source>
        <dbReference type="EMBL" id="VFS31344.1"/>
    </source>
</evidence>
<keyword evidence="2" id="KW-0378">Hydrolase</keyword>
<name>A0A484RTT3_9ZZZZ</name>
<dbReference type="Pfam" id="PF12697">
    <property type="entry name" value="Abhydrolase_6"/>
    <property type="match status" value="1"/>
</dbReference>
<dbReference type="GO" id="GO:0047570">
    <property type="term" value="F:3-oxoadipate enol-lactonase activity"/>
    <property type="evidence" value="ECO:0007669"/>
    <property type="project" value="UniProtKB-EC"/>
</dbReference>
<sequence length="290" mass="30191">MPTRFQVASGRAVLAAEVHGQGAPVVFLHANVCDSRMWQAQLARVSDTHSAIAYDRRGFGQTLGAAEPHSSVADLMAVIDLLAGGDTPVILVACSRGGRIALDAALRHPERVRGLALIAPGISGAPAPRHAPDITARLAAVQAARAAGERDHANALLAHLWLDGPLAQDGRVAGAARELFLDMNGIALAAPPIGRELDDEAAHARLADIGMPTLVAWGSLDFPHIQARCEGLAARLPDAQGVKLDGTAHLPSLERPEAISNLLTGFLARCEGARQDQAPGNRGLEADGVS</sequence>
<dbReference type="Gene3D" id="3.40.50.1820">
    <property type="entry name" value="alpha/beta hydrolase"/>
    <property type="match status" value="1"/>
</dbReference>
<organism evidence="2">
    <name type="scientific">plant metagenome</name>
    <dbReference type="NCBI Taxonomy" id="1297885"/>
    <lineage>
        <taxon>unclassified sequences</taxon>
        <taxon>metagenomes</taxon>
        <taxon>organismal metagenomes</taxon>
    </lineage>
</organism>
<dbReference type="AlphaFoldDB" id="A0A484RTT3"/>
<dbReference type="EMBL" id="CAADIP010000042">
    <property type="protein sequence ID" value="VFR94869.1"/>
    <property type="molecule type" value="Genomic_DNA"/>
</dbReference>
<dbReference type="PANTHER" id="PTHR43194">
    <property type="entry name" value="HYDROLASE ALPHA/BETA FOLD FAMILY"/>
    <property type="match status" value="1"/>
</dbReference>
<accession>A0A484RTT3</accession>